<protein>
    <submittedName>
        <fullName evidence="1">Uncharacterized protein</fullName>
    </submittedName>
</protein>
<reference evidence="1" key="1">
    <citation type="submission" date="2014-11" db="EMBL/GenBank/DDBJ databases">
        <authorList>
            <person name="Amaro Gonzalez C."/>
        </authorList>
    </citation>
    <scope>NUCLEOTIDE SEQUENCE</scope>
</reference>
<sequence length="31" mass="3530">MEVSLFQMCQDDCRNNSVCLTCKLTVHNAIL</sequence>
<reference evidence="1" key="2">
    <citation type="journal article" date="2015" name="Fish Shellfish Immunol.">
        <title>Early steps in the European eel (Anguilla anguilla)-Vibrio vulnificus interaction in the gills: Role of the RtxA13 toxin.</title>
        <authorList>
            <person name="Callol A."/>
            <person name="Pajuelo D."/>
            <person name="Ebbesson L."/>
            <person name="Teles M."/>
            <person name="MacKenzie S."/>
            <person name="Amaro C."/>
        </authorList>
    </citation>
    <scope>NUCLEOTIDE SEQUENCE</scope>
</reference>
<name>A0A0E9PL53_ANGAN</name>
<accession>A0A0E9PL53</accession>
<proteinExistence type="predicted"/>
<dbReference type="AlphaFoldDB" id="A0A0E9PL53"/>
<dbReference type="EMBL" id="GBXM01104004">
    <property type="protein sequence ID" value="JAH04573.1"/>
    <property type="molecule type" value="Transcribed_RNA"/>
</dbReference>
<organism evidence="1">
    <name type="scientific">Anguilla anguilla</name>
    <name type="common">European freshwater eel</name>
    <name type="synonym">Muraena anguilla</name>
    <dbReference type="NCBI Taxonomy" id="7936"/>
    <lineage>
        <taxon>Eukaryota</taxon>
        <taxon>Metazoa</taxon>
        <taxon>Chordata</taxon>
        <taxon>Craniata</taxon>
        <taxon>Vertebrata</taxon>
        <taxon>Euteleostomi</taxon>
        <taxon>Actinopterygii</taxon>
        <taxon>Neopterygii</taxon>
        <taxon>Teleostei</taxon>
        <taxon>Anguilliformes</taxon>
        <taxon>Anguillidae</taxon>
        <taxon>Anguilla</taxon>
    </lineage>
</organism>
<evidence type="ECO:0000313" key="1">
    <source>
        <dbReference type="EMBL" id="JAH04573.1"/>
    </source>
</evidence>